<comment type="caution">
    <text evidence="1">The sequence shown here is derived from an EMBL/GenBank/DDBJ whole genome shotgun (WGS) entry which is preliminary data.</text>
</comment>
<protein>
    <submittedName>
        <fullName evidence="1">25783_t:CDS:1</fullName>
    </submittedName>
</protein>
<evidence type="ECO:0000313" key="2">
    <source>
        <dbReference type="Proteomes" id="UP000789405"/>
    </source>
</evidence>
<feature type="non-terminal residue" evidence="1">
    <location>
        <position position="1"/>
    </location>
</feature>
<dbReference type="AlphaFoldDB" id="A0A9N9K9Q1"/>
<proteinExistence type="predicted"/>
<keyword evidence="2" id="KW-1185">Reference proteome</keyword>
<evidence type="ECO:0000313" key="1">
    <source>
        <dbReference type="EMBL" id="CAG8816136.1"/>
    </source>
</evidence>
<sequence>DEWRNNFSKLSYCNDERLYKEKMDWRLKKATILNLKKKNESEIDDILEEKLTDYKFSPSSIM</sequence>
<gene>
    <name evidence="1" type="ORF">DERYTH_LOCUS26234</name>
</gene>
<dbReference type="Proteomes" id="UP000789405">
    <property type="component" value="Unassembled WGS sequence"/>
</dbReference>
<name>A0A9N9K9Q1_9GLOM</name>
<accession>A0A9N9K9Q1</accession>
<reference evidence="1" key="1">
    <citation type="submission" date="2021-06" db="EMBL/GenBank/DDBJ databases">
        <authorList>
            <person name="Kallberg Y."/>
            <person name="Tangrot J."/>
            <person name="Rosling A."/>
        </authorList>
    </citation>
    <scope>NUCLEOTIDE SEQUENCE</scope>
    <source>
        <strain evidence="1">MA453B</strain>
    </source>
</reference>
<organism evidence="1 2">
    <name type="scientific">Dentiscutata erythropus</name>
    <dbReference type="NCBI Taxonomy" id="1348616"/>
    <lineage>
        <taxon>Eukaryota</taxon>
        <taxon>Fungi</taxon>
        <taxon>Fungi incertae sedis</taxon>
        <taxon>Mucoromycota</taxon>
        <taxon>Glomeromycotina</taxon>
        <taxon>Glomeromycetes</taxon>
        <taxon>Diversisporales</taxon>
        <taxon>Gigasporaceae</taxon>
        <taxon>Dentiscutata</taxon>
    </lineage>
</organism>
<dbReference type="EMBL" id="CAJVPY010053488">
    <property type="protein sequence ID" value="CAG8816136.1"/>
    <property type="molecule type" value="Genomic_DNA"/>
</dbReference>